<dbReference type="SUPFAM" id="SSF103473">
    <property type="entry name" value="MFS general substrate transporter"/>
    <property type="match status" value="1"/>
</dbReference>
<feature type="transmembrane region" description="Helical" evidence="7">
    <location>
        <begin position="82"/>
        <end position="106"/>
    </location>
</feature>
<sequence>MSDRPFNFKLFMVTRSLGSLCDQFLLFAVPLAVLHATGSARFAALAFVIEWLPRVIGFPLAGAVVDGLSLKRVFLRLDLVRVALLVVAAAALGTFGVFGTLSTLMACMSLSYVVNFLAIEATIPNNLAPEDFPRAHSVVQGVEQASQVVGPALAAVIYGLGDIRLVLLACAALFAVSAVNTSLLAISDSSAENSASIGRIVSTTRVAVGVLLQRREVVYLSGLTWVVNLVYGTALAISAAVVVKHFERGSASFGGMQSAAAVVALIVFAAIPALVRRAGVAFVGRLSLILMIASGFALGLAPFFLVYAAAYCLLIAFDGGFNVYVRTMRSTVLPKEHLAKIMGIIGAVNLLSIPVAGGLVSVLAGHLPLLDIILVSSALSLTLCLAVLLYGRFSLGYTSWFPPIPTAEPVAEAAAPPV</sequence>
<evidence type="ECO:0000256" key="6">
    <source>
        <dbReference type="ARBA" id="ARBA00023136"/>
    </source>
</evidence>
<evidence type="ECO:0000256" key="2">
    <source>
        <dbReference type="ARBA" id="ARBA00022448"/>
    </source>
</evidence>
<feature type="transmembrane region" description="Helical" evidence="7">
    <location>
        <begin position="304"/>
        <end position="325"/>
    </location>
</feature>
<dbReference type="Gene3D" id="1.20.1250.20">
    <property type="entry name" value="MFS general substrate transporter like domains"/>
    <property type="match status" value="1"/>
</dbReference>
<dbReference type="CDD" id="cd06173">
    <property type="entry name" value="MFS_MefA_like"/>
    <property type="match status" value="1"/>
</dbReference>
<keyword evidence="4 7" id="KW-0812">Transmembrane</keyword>
<evidence type="ECO:0000256" key="3">
    <source>
        <dbReference type="ARBA" id="ARBA00022475"/>
    </source>
</evidence>
<feature type="transmembrane region" description="Helical" evidence="7">
    <location>
        <begin position="165"/>
        <end position="186"/>
    </location>
</feature>
<evidence type="ECO:0000313" key="8">
    <source>
        <dbReference type="EMBL" id="GAA3635361.1"/>
    </source>
</evidence>
<feature type="transmembrane region" description="Helical" evidence="7">
    <location>
        <begin position="255"/>
        <end position="275"/>
    </location>
</feature>
<feature type="transmembrane region" description="Helical" evidence="7">
    <location>
        <begin position="217"/>
        <end position="243"/>
    </location>
</feature>
<organism evidence="8 9">
    <name type="scientific">Kineosporia mesophila</name>
    <dbReference type="NCBI Taxonomy" id="566012"/>
    <lineage>
        <taxon>Bacteria</taxon>
        <taxon>Bacillati</taxon>
        <taxon>Actinomycetota</taxon>
        <taxon>Actinomycetes</taxon>
        <taxon>Kineosporiales</taxon>
        <taxon>Kineosporiaceae</taxon>
        <taxon>Kineosporia</taxon>
    </lineage>
</organism>
<name>A0ABP7ALQ0_9ACTN</name>
<dbReference type="EMBL" id="BAAAZO010000012">
    <property type="protein sequence ID" value="GAA3635361.1"/>
    <property type="molecule type" value="Genomic_DNA"/>
</dbReference>
<dbReference type="RefSeq" id="WP_231487935.1">
    <property type="nucleotide sequence ID" value="NZ_BAAAZO010000012.1"/>
</dbReference>
<reference evidence="9" key="1">
    <citation type="journal article" date="2019" name="Int. J. Syst. Evol. Microbiol.">
        <title>The Global Catalogue of Microorganisms (GCM) 10K type strain sequencing project: providing services to taxonomists for standard genome sequencing and annotation.</title>
        <authorList>
            <consortium name="The Broad Institute Genomics Platform"/>
            <consortium name="The Broad Institute Genome Sequencing Center for Infectious Disease"/>
            <person name="Wu L."/>
            <person name="Ma J."/>
        </authorList>
    </citation>
    <scope>NUCLEOTIDE SEQUENCE [LARGE SCALE GENOMIC DNA]</scope>
    <source>
        <strain evidence="9">JCM 16902</strain>
    </source>
</reference>
<dbReference type="PANTHER" id="PTHR23513:SF9">
    <property type="entry name" value="ENTEROBACTIN EXPORTER ENTS"/>
    <property type="match status" value="1"/>
</dbReference>
<dbReference type="Pfam" id="PF07690">
    <property type="entry name" value="MFS_1"/>
    <property type="match status" value="1"/>
</dbReference>
<proteinExistence type="predicted"/>
<keyword evidence="9" id="KW-1185">Reference proteome</keyword>
<evidence type="ECO:0000256" key="7">
    <source>
        <dbReference type="SAM" id="Phobius"/>
    </source>
</evidence>
<evidence type="ECO:0000256" key="5">
    <source>
        <dbReference type="ARBA" id="ARBA00022989"/>
    </source>
</evidence>
<accession>A0ABP7ALQ0</accession>
<keyword evidence="5 7" id="KW-1133">Transmembrane helix</keyword>
<keyword evidence="6 7" id="KW-0472">Membrane</keyword>
<protein>
    <submittedName>
        <fullName evidence="8">MFS transporter</fullName>
    </submittedName>
</protein>
<keyword evidence="3" id="KW-1003">Cell membrane</keyword>
<evidence type="ECO:0000256" key="1">
    <source>
        <dbReference type="ARBA" id="ARBA00004429"/>
    </source>
</evidence>
<dbReference type="PANTHER" id="PTHR23513">
    <property type="entry name" value="INTEGRAL MEMBRANE EFFLUX PROTEIN-RELATED"/>
    <property type="match status" value="1"/>
</dbReference>
<evidence type="ECO:0000256" key="4">
    <source>
        <dbReference type="ARBA" id="ARBA00022692"/>
    </source>
</evidence>
<dbReference type="Proteomes" id="UP001501074">
    <property type="component" value="Unassembled WGS sequence"/>
</dbReference>
<dbReference type="InterPro" id="IPR036259">
    <property type="entry name" value="MFS_trans_sf"/>
</dbReference>
<feature type="transmembrane region" description="Helical" evidence="7">
    <location>
        <begin position="337"/>
        <end position="360"/>
    </location>
</feature>
<feature type="transmembrane region" description="Helical" evidence="7">
    <location>
        <begin position="282"/>
        <end position="298"/>
    </location>
</feature>
<evidence type="ECO:0000313" key="9">
    <source>
        <dbReference type="Proteomes" id="UP001501074"/>
    </source>
</evidence>
<comment type="subcellular location">
    <subcellularLocation>
        <location evidence="1">Cell inner membrane</location>
        <topology evidence="1">Multi-pass membrane protein</topology>
    </subcellularLocation>
</comment>
<gene>
    <name evidence="8" type="ORF">GCM10022223_62240</name>
</gene>
<feature type="transmembrane region" description="Helical" evidence="7">
    <location>
        <begin position="372"/>
        <end position="391"/>
    </location>
</feature>
<comment type="caution">
    <text evidence="8">The sequence shown here is derived from an EMBL/GenBank/DDBJ whole genome shotgun (WGS) entry which is preliminary data.</text>
</comment>
<dbReference type="InterPro" id="IPR011701">
    <property type="entry name" value="MFS"/>
</dbReference>
<keyword evidence="2" id="KW-0813">Transport</keyword>